<sequence>MLTMMALNPKGHDKNGNNIVNYFLAKEARYYVNELTGKIENQTKWIGKGAEALGLKGEVSEEVLLNLLNGKLPDGAKGVQNIGRPGRRAAFDMCATAEKTVSMLMADPTNTPEEREAIIQAHKRAARAMIKFIESELYARVGAQGNEIVRNVGMIAAEVTHYTNRLLEPNLHTHFIVMNMVHSIGPDGKERVTTFENSTLMAIKHAAGAIYRNQLAHEVQELGYQIDKHIQLNAKGRETGDVFFRVAGVDEFSRDAHSKRRMEILAYMEAHPEVTEDQAAERTRKDKNEPGIVELRQIWKEHFEEVRRKGPNAYQSVAALKDPAVVSNLGHKDLEPVKGQEKQQDMAPKSDDEILKTVHVASSLFTRFELMKQVAFEYVGRLDMRGVIEKTEAILDDVKRVVAFEHDPKTGVARYASQAMIDLEAGIIKKAAARADEQSIRLTKEQVDAGLAKFQAKNPHLKLNAEQEGSVRYICSDTGGNAIISGRAGTGKTTSFIATKITWEEAGGKLIGVSESWKAAKKLQSESGVESYSTRTTLHRIKNGKLPLDSKTMLIVDEAGMQTSQSIAELQNLCDAAGAKLVLMGDHLQLQPVGAGSGFRIMQARVQDHALKEIRRQRQERDRITANMLYDERDGQKIFERYMANGHIRTSETEVEARAMLVKDYFKSEGVAESDTVKLMVSGELREVEMAVRDKVVFSAGDKALGINANDIGVVRAMEMKEAGEGYLIQVEVTPADLNKPKHTVSIDTSVFNEFNRDYAQTLVICGTNREVQQMNEDIRQGFKDRGLLGDDQRVRLIVNDEWRQEIVATGDKVLFTEKHDDLGVSNGEGGIVTQLRPSDDKKSHIMTIRLVSEIPEQNGRYVSFDTKDCPDVMLAYAGTVHKSQGQSIDKVLHFVGPGGLHMVNNQSALVAMTRMKDEYGIYGVDEDLLGRIDEDGTRRGGIAQALTEQALNVTTMDVQRITREEAKEIRPQQRGAARRLEPIKAPLELAETRAEERESIKARSIAQAAESEEASRRRLASGATTVDLRTREAANEREASTVQAKSQFATGLPELTAHRAKVRAAHEARQKAEAQAVAKRAADQQALAVVQKAKQARKLEAERVLRLQREREAEVSYGRSR</sequence>
<organism evidence="4 5">
    <name type="scientific">Pandoraea apista</name>
    <dbReference type="NCBI Taxonomy" id="93218"/>
    <lineage>
        <taxon>Bacteria</taxon>
        <taxon>Pseudomonadati</taxon>
        <taxon>Pseudomonadota</taxon>
        <taxon>Betaproteobacteria</taxon>
        <taxon>Burkholderiales</taxon>
        <taxon>Burkholderiaceae</taxon>
        <taxon>Pandoraea</taxon>
    </lineage>
</organism>
<proteinExistence type="predicted"/>
<dbReference type="InterPro" id="IPR027417">
    <property type="entry name" value="P-loop_NTPase"/>
</dbReference>
<feature type="domain" description="TrwC relaxase" evidence="3">
    <location>
        <begin position="18"/>
        <end position="305"/>
    </location>
</feature>
<reference evidence="4 5" key="1">
    <citation type="submission" date="2019-08" db="EMBL/GenBank/DDBJ databases">
        <authorList>
            <person name="Peeters C."/>
        </authorList>
    </citation>
    <scope>NUCLEOTIDE SEQUENCE [LARGE SCALE GENOMIC DNA]</scope>
    <source>
        <strain evidence="4 5">LMG 18089</strain>
    </source>
</reference>
<dbReference type="InterPro" id="IPR014862">
    <property type="entry name" value="TrwC"/>
</dbReference>
<dbReference type="Proteomes" id="UP000364291">
    <property type="component" value="Unassembled WGS sequence"/>
</dbReference>
<evidence type="ECO:0000256" key="2">
    <source>
        <dbReference type="SAM" id="MobiDB-lite"/>
    </source>
</evidence>
<dbReference type="OrthoDB" id="1634048at2"/>
<dbReference type="RefSeq" id="WP_150728573.1">
    <property type="nucleotide sequence ID" value="NZ_CABPSX010000002.1"/>
</dbReference>
<dbReference type="AlphaFoldDB" id="A0A5E5P188"/>
<gene>
    <name evidence="4" type="ORF">PAP18089_01406</name>
</gene>
<evidence type="ECO:0000259" key="3">
    <source>
        <dbReference type="Pfam" id="PF08751"/>
    </source>
</evidence>
<evidence type="ECO:0000313" key="5">
    <source>
        <dbReference type="Proteomes" id="UP000364291"/>
    </source>
</evidence>
<dbReference type="Pfam" id="PF08751">
    <property type="entry name" value="TrwC"/>
    <property type="match status" value="1"/>
</dbReference>
<feature type="coiled-coil region" evidence="1">
    <location>
        <begin position="1056"/>
        <end position="1111"/>
    </location>
</feature>
<dbReference type="Pfam" id="PF13604">
    <property type="entry name" value="AAA_30"/>
    <property type="match status" value="1"/>
</dbReference>
<dbReference type="SUPFAM" id="SSF55464">
    <property type="entry name" value="Origin of replication-binding domain, RBD-like"/>
    <property type="match status" value="1"/>
</dbReference>
<name>A0A5E5P188_9BURK</name>
<accession>A0A5E5P188</accession>
<dbReference type="SUPFAM" id="SSF52540">
    <property type="entry name" value="P-loop containing nucleoside triphosphate hydrolases"/>
    <property type="match status" value="2"/>
</dbReference>
<dbReference type="CDD" id="cd18809">
    <property type="entry name" value="SF1_C_RecD"/>
    <property type="match status" value="1"/>
</dbReference>
<keyword evidence="1" id="KW-0175">Coiled coil</keyword>
<feature type="region of interest" description="Disordered" evidence="2">
    <location>
        <begin position="965"/>
        <end position="984"/>
    </location>
</feature>
<dbReference type="EMBL" id="CABPSX010000002">
    <property type="protein sequence ID" value="VVG70446.1"/>
    <property type="molecule type" value="Genomic_DNA"/>
</dbReference>
<evidence type="ECO:0000313" key="4">
    <source>
        <dbReference type="EMBL" id="VVG70446.1"/>
    </source>
</evidence>
<evidence type="ECO:0000256" key="1">
    <source>
        <dbReference type="SAM" id="Coils"/>
    </source>
</evidence>
<protein>
    <submittedName>
        <fullName evidence="4">AAA family ATPase</fullName>
    </submittedName>
</protein>
<dbReference type="NCBIfam" id="NF041492">
    <property type="entry name" value="MobF"/>
    <property type="match status" value="1"/>
</dbReference>
<dbReference type="Gene3D" id="3.40.50.300">
    <property type="entry name" value="P-loop containing nucleotide triphosphate hydrolases"/>
    <property type="match status" value="2"/>
</dbReference>